<evidence type="ECO:0000313" key="3">
    <source>
        <dbReference type="EMBL" id="TKG68325.1"/>
    </source>
</evidence>
<dbReference type="PANTHER" id="PTHR43245:SF13">
    <property type="entry name" value="UDP-D-APIOSE_UDP-D-XYLOSE SYNTHASE 2"/>
    <property type="match status" value="1"/>
</dbReference>
<feature type="domain" description="NAD-dependent epimerase/dehydratase" evidence="2">
    <location>
        <begin position="185"/>
        <end position="290"/>
    </location>
</feature>
<dbReference type="InterPro" id="IPR036291">
    <property type="entry name" value="NAD(P)-bd_dom_sf"/>
</dbReference>
<accession>A0ABY2S1K1</accession>
<keyword evidence="4" id="KW-1185">Reference proteome</keyword>
<dbReference type="InterPro" id="IPR001509">
    <property type="entry name" value="Epimerase_deHydtase"/>
</dbReference>
<dbReference type="Pfam" id="PF01370">
    <property type="entry name" value="Epimerase"/>
    <property type="match status" value="2"/>
</dbReference>
<protein>
    <submittedName>
        <fullName evidence="3">NAD-dependent epimerase/dehydratase family protein</fullName>
    </submittedName>
</protein>
<dbReference type="EMBL" id="SWMS01000012">
    <property type="protein sequence ID" value="TKG68325.1"/>
    <property type="molecule type" value="Genomic_DNA"/>
</dbReference>
<evidence type="ECO:0000259" key="2">
    <source>
        <dbReference type="Pfam" id="PF01370"/>
    </source>
</evidence>
<name>A0ABY2S1K1_9PSEU</name>
<dbReference type="InterPro" id="IPR050177">
    <property type="entry name" value="Lipid_A_modif_metabolic_enz"/>
</dbReference>
<feature type="domain" description="NAD-dependent epimerase/dehydratase" evidence="2">
    <location>
        <begin position="16"/>
        <end position="141"/>
    </location>
</feature>
<feature type="compositionally biased region" description="Polar residues" evidence="1">
    <location>
        <begin position="399"/>
        <end position="417"/>
    </location>
</feature>
<proteinExistence type="predicted"/>
<dbReference type="Gene3D" id="3.40.50.720">
    <property type="entry name" value="NAD(P)-binding Rossmann-like Domain"/>
    <property type="match status" value="2"/>
</dbReference>
<comment type="caution">
    <text evidence="3">The sequence shown here is derived from an EMBL/GenBank/DDBJ whole genome shotgun (WGS) entry which is preliminary data.</text>
</comment>
<reference evidence="3 4" key="1">
    <citation type="journal article" date="2015" name="Antonie Van Leeuwenhoek">
        <title>Prauserella endophytica sp. nov., an endophytic actinobacterium isolated from Tamarix taklamakanensis.</title>
        <authorList>
            <person name="Liu J.M."/>
            <person name="Habden X."/>
            <person name="Guo L."/>
            <person name="Tuo L."/>
            <person name="Jiang Z.K."/>
            <person name="Liu S.W."/>
            <person name="Liu X.F."/>
            <person name="Chen L."/>
            <person name="Li R.F."/>
            <person name="Zhang Y.Q."/>
            <person name="Sun C.H."/>
        </authorList>
    </citation>
    <scope>NUCLEOTIDE SEQUENCE [LARGE SCALE GENOMIC DNA]</scope>
    <source>
        <strain evidence="3 4">CGMCC 4.7182</strain>
    </source>
</reference>
<feature type="region of interest" description="Disordered" evidence="1">
    <location>
        <begin position="367"/>
        <end position="429"/>
    </location>
</feature>
<organism evidence="3 4">
    <name type="scientific">Prauserella endophytica</name>
    <dbReference type="NCBI Taxonomy" id="1592324"/>
    <lineage>
        <taxon>Bacteria</taxon>
        <taxon>Bacillati</taxon>
        <taxon>Actinomycetota</taxon>
        <taxon>Actinomycetes</taxon>
        <taxon>Pseudonocardiales</taxon>
        <taxon>Pseudonocardiaceae</taxon>
        <taxon>Prauserella</taxon>
        <taxon>Prauserella coralliicola group</taxon>
    </lineage>
</organism>
<dbReference type="SUPFAM" id="SSF51735">
    <property type="entry name" value="NAD(P)-binding Rossmann-fold domains"/>
    <property type="match status" value="1"/>
</dbReference>
<dbReference type="PANTHER" id="PTHR43245">
    <property type="entry name" value="BIFUNCTIONAL POLYMYXIN RESISTANCE PROTEIN ARNA"/>
    <property type="match status" value="1"/>
</dbReference>
<evidence type="ECO:0000256" key="1">
    <source>
        <dbReference type="SAM" id="MobiDB-lite"/>
    </source>
</evidence>
<sequence>MLRPRRGAPSVACVRVLVTGGAGFIGSHVADLLSESGAEPVVLDRLLPTAHGGEEPPDYTGAHRFVRGDVADGALLDDLLDGVDAVCHQAAVVGHGVDPSDTPSYALHNDYGTAVLLAAMYRAGLRKLVLASSMVVYGEGRYACAEHGVVVPPGRRRSDVDSGRFEPRCPVCGDELASLLVPEGAPLAPRSTYAATKLAQELFAAAWARQTGATVWALRYHNVYGPRMPQNTPYAGVASLFRSALRRGEAPTVLEDGRQRRDFVHVRDVARANVLALRADGVPGELTAVNVCSGEPHTVGELAAELAAACGGPAPRTVGGARPADVRHVVADPARARALLGFTARTSFAEGIAEFATAALREPVRTWPGTTARPVSGAQPGVTTQPGTTARPVSGAQPGVTTQPGTTARPTSGTQPGVTARPVSRRSQR</sequence>
<gene>
    <name evidence="3" type="ORF">FCN18_21415</name>
</gene>
<evidence type="ECO:0000313" key="4">
    <source>
        <dbReference type="Proteomes" id="UP000309992"/>
    </source>
</evidence>
<dbReference type="Gene3D" id="3.90.25.10">
    <property type="entry name" value="UDP-galactose 4-epimerase, domain 1"/>
    <property type="match status" value="1"/>
</dbReference>
<dbReference type="Proteomes" id="UP000309992">
    <property type="component" value="Unassembled WGS sequence"/>
</dbReference>